<evidence type="ECO:0000259" key="2">
    <source>
        <dbReference type="SMART" id="SM00454"/>
    </source>
</evidence>
<comment type="caution">
    <text evidence="3">The sequence shown here is derived from an EMBL/GenBank/DDBJ whole genome shotgun (WGS) entry which is preliminary data.</text>
</comment>
<feature type="region of interest" description="Disordered" evidence="1">
    <location>
        <begin position="320"/>
        <end position="340"/>
    </location>
</feature>
<dbReference type="OrthoDB" id="8188202at2759"/>
<gene>
    <name evidence="3" type="ORF">BV898_03823</name>
</gene>
<feature type="compositionally biased region" description="Low complexity" evidence="1">
    <location>
        <begin position="397"/>
        <end position="417"/>
    </location>
</feature>
<accession>A0A1W0X488</accession>
<feature type="compositionally biased region" description="Polar residues" evidence="1">
    <location>
        <begin position="423"/>
        <end position="432"/>
    </location>
</feature>
<feature type="compositionally biased region" description="Basic and acidic residues" evidence="1">
    <location>
        <begin position="726"/>
        <end position="740"/>
    </location>
</feature>
<feature type="region of interest" description="Disordered" evidence="1">
    <location>
        <begin position="517"/>
        <end position="544"/>
    </location>
</feature>
<dbReference type="Gene3D" id="1.10.150.50">
    <property type="entry name" value="Transcription Factor, Ets-1"/>
    <property type="match status" value="1"/>
</dbReference>
<feature type="region of interest" description="Disordered" evidence="1">
    <location>
        <begin position="676"/>
        <end position="741"/>
    </location>
</feature>
<dbReference type="InterPro" id="IPR001660">
    <property type="entry name" value="SAM"/>
</dbReference>
<keyword evidence="4" id="KW-1185">Reference proteome</keyword>
<dbReference type="InterPro" id="IPR013761">
    <property type="entry name" value="SAM/pointed_sf"/>
</dbReference>
<feature type="domain" description="SAM" evidence="2">
    <location>
        <begin position="755"/>
        <end position="820"/>
    </location>
</feature>
<dbReference type="SMART" id="SM00454">
    <property type="entry name" value="SAM"/>
    <property type="match status" value="1"/>
</dbReference>
<dbReference type="Proteomes" id="UP000192578">
    <property type="component" value="Unassembled WGS sequence"/>
</dbReference>
<dbReference type="EMBL" id="MTYJ01000018">
    <property type="protein sequence ID" value="OQV22325.1"/>
    <property type="molecule type" value="Genomic_DNA"/>
</dbReference>
<feature type="compositionally biased region" description="Basic and acidic residues" evidence="1">
    <location>
        <begin position="688"/>
        <end position="700"/>
    </location>
</feature>
<sequence length="826" mass="91176">MRRPSPARPVAPPPYPGRSVILNYDIDDPLHWKNQQGVGDKKVLQVAGRIDSHHHQRQRQRDADNNAAGAILTLGELKRKQMHKRRCKLAQQQQQSSCASGVASGESGNYSVNYFDGTTTMMMQTRGMRQRDHGDGADDDAGGEEEDDGDSRAEVSLERRLRRLIEKENLTMDSYPAVDYRLAPTTSFDTPDPETVLHPLISPLSDVSGVASSVDHYHHHHHHRSVMRPPSSMAPNIPCQSAPPKPPRTVRATTTADSKFHVYGITATTTTTTPATGTSCRPQSPSVMTQRTVVPQSSAFYSDLGDGSNFRQDAHRELSRIQKPPRHPQRQHPDTANDTSTTAAEYFKNRLQFGPYRDLSRQSQPKPEIPIPRRRSRSISSEAAPNLTFSLPPDNPPAFAAAAQQPSYHGSSSSSNNFHYPTMPSQPCNSISQRRHHQPRQAYHYPSEGEEDDTTPPLPPISPENNHHDGLTAQPTDEESGFWETQSRSMLRDSNSGDAMSGKDATRDRCLLDESLELDSTAGDQPARAASSDEGFYGNGSDTSSEDLARRQVLMMYDMQMQLLKALGGGAAGAGSGGVMMGGGGIGGVAGGGGVSVGEREKRDLSEWAAVPNATGGNGVGGYGRLLHGNQCLGESLSESETQLRCEMLEDHIATLARNIEYLTDEIQNQQAALRHLQHTPAQPSRVRFREPSPRLERSVPRSRLNSYSRSEASPISPPRFVPQCEPEREPAEPAVERTETMFSTPERVTKLTKFFGSEPPLVRLFLKKLGYEKYARRFEQEQIGLNELPYMTEDRLQRLGIPMGPCIRILREAESVVKLHESHSG</sequence>
<dbReference type="CDD" id="cd09487">
    <property type="entry name" value="SAM_superfamily"/>
    <property type="match status" value="1"/>
</dbReference>
<dbReference type="Pfam" id="PF07647">
    <property type="entry name" value="SAM_2"/>
    <property type="match status" value="1"/>
</dbReference>
<evidence type="ECO:0000313" key="3">
    <source>
        <dbReference type="EMBL" id="OQV22325.1"/>
    </source>
</evidence>
<feature type="compositionally biased region" description="Polar residues" evidence="1">
    <location>
        <begin position="704"/>
        <end position="714"/>
    </location>
</feature>
<feature type="region of interest" description="Disordered" evidence="1">
    <location>
        <begin position="353"/>
        <end position="505"/>
    </location>
</feature>
<name>A0A1W0X488_HYPEX</name>
<evidence type="ECO:0000256" key="1">
    <source>
        <dbReference type="SAM" id="MobiDB-lite"/>
    </source>
</evidence>
<evidence type="ECO:0000313" key="4">
    <source>
        <dbReference type="Proteomes" id="UP000192578"/>
    </source>
</evidence>
<feature type="compositionally biased region" description="Acidic residues" evidence="1">
    <location>
        <begin position="137"/>
        <end position="149"/>
    </location>
</feature>
<protein>
    <recommendedName>
        <fullName evidence="2">SAM domain-containing protein</fullName>
    </recommendedName>
</protein>
<feature type="region of interest" description="Disordered" evidence="1">
    <location>
        <begin position="129"/>
        <end position="155"/>
    </location>
</feature>
<reference evidence="4" key="1">
    <citation type="submission" date="2017-01" db="EMBL/GenBank/DDBJ databases">
        <title>Comparative genomics of anhydrobiosis in the tardigrade Hypsibius dujardini.</title>
        <authorList>
            <person name="Yoshida Y."/>
            <person name="Koutsovoulos G."/>
            <person name="Laetsch D."/>
            <person name="Stevens L."/>
            <person name="Kumar S."/>
            <person name="Horikawa D."/>
            <person name="Ishino K."/>
            <person name="Komine S."/>
            <person name="Tomita M."/>
            <person name="Blaxter M."/>
            <person name="Arakawa K."/>
        </authorList>
    </citation>
    <scope>NUCLEOTIDE SEQUENCE [LARGE SCALE GENOMIC DNA]</scope>
    <source>
        <strain evidence="4">Z151</strain>
    </source>
</reference>
<feature type="compositionally biased region" description="Polar residues" evidence="1">
    <location>
        <begin position="483"/>
        <end position="498"/>
    </location>
</feature>
<dbReference type="SUPFAM" id="SSF47769">
    <property type="entry name" value="SAM/Pointed domain"/>
    <property type="match status" value="1"/>
</dbReference>
<dbReference type="AlphaFoldDB" id="A0A1W0X488"/>
<organism evidence="3 4">
    <name type="scientific">Hypsibius exemplaris</name>
    <name type="common">Freshwater tardigrade</name>
    <dbReference type="NCBI Taxonomy" id="2072580"/>
    <lineage>
        <taxon>Eukaryota</taxon>
        <taxon>Metazoa</taxon>
        <taxon>Ecdysozoa</taxon>
        <taxon>Tardigrada</taxon>
        <taxon>Eutardigrada</taxon>
        <taxon>Parachela</taxon>
        <taxon>Hypsibioidea</taxon>
        <taxon>Hypsibiidae</taxon>
        <taxon>Hypsibius</taxon>
    </lineage>
</organism>
<proteinExistence type="predicted"/>